<evidence type="ECO:0000313" key="6">
    <source>
        <dbReference type="EMBL" id="AZN42906.1"/>
    </source>
</evidence>
<organism evidence="6 7">
    <name type="scientific">Paenibacillus albus</name>
    <dbReference type="NCBI Taxonomy" id="2495582"/>
    <lineage>
        <taxon>Bacteria</taxon>
        <taxon>Bacillati</taxon>
        <taxon>Bacillota</taxon>
        <taxon>Bacilli</taxon>
        <taxon>Bacillales</taxon>
        <taxon>Paenibacillaceae</taxon>
        <taxon>Paenibacillus</taxon>
    </lineage>
</organism>
<dbReference type="OrthoDB" id="9801445at2"/>
<dbReference type="KEGG" id="palb:EJC50_26830"/>
<evidence type="ECO:0000256" key="4">
    <source>
        <dbReference type="ARBA" id="ARBA00022833"/>
    </source>
</evidence>
<evidence type="ECO:0000256" key="2">
    <source>
        <dbReference type="ARBA" id="ARBA00022723"/>
    </source>
</evidence>
<dbReference type="AlphaFoldDB" id="A0A3S9AB71"/>
<dbReference type="Gene3D" id="3.40.50.10310">
    <property type="entry name" value="Creatininase"/>
    <property type="match status" value="1"/>
</dbReference>
<sequence length="251" mass="27831">MYLTRMRPEQVREAVQNNLPLIMGSGVVEYHGPHLPIGTDAMIASHICAEVEKRIPCVVAPPLAFGPTMSWAAGPEDGEIDFDPAPFEAYAKELLKRLRMIGFKQIYIVQHHQGMDGLQALSLRHAAAELTREEALSWGHSWGWQDPSSLPNPNIFSTIQVAGIDTYLRYPADNPGPMPIGHAGKGETQLIQHIDPETVRIEALDTIEQSRLPEWLLDAKEADADEARFWLDLCVEGWIRHITEAGVGGEG</sequence>
<dbReference type="RefSeq" id="WP_126019004.1">
    <property type="nucleotide sequence ID" value="NZ_CP034437.1"/>
</dbReference>
<gene>
    <name evidence="6" type="ORF">EJC50_26830</name>
</gene>
<dbReference type="PANTHER" id="PTHR35005:SF1">
    <property type="entry name" value="2-AMINO-5-FORMYLAMINO-6-RIBOSYLAMINOPYRIMIDIN-4(3H)-ONE 5'-MONOPHOSPHATE DEFORMYLASE"/>
    <property type="match status" value="1"/>
</dbReference>
<dbReference type="GO" id="GO:0009231">
    <property type="term" value="P:riboflavin biosynthetic process"/>
    <property type="evidence" value="ECO:0007669"/>
    <property type="project" value="TreeGrafter"/>
</dbReference>
<proteinExistence type="inferred from homology"/>
<comment type="similarity">
    <text evidence="5">Belongs to the creatininase superfamily.</text>
</comment>
<dbReference type="SUPFAM" id="SSF102215">
    <property type="entry name" value="Creatininase"/>
    <property type="match status" value="1"/>
</dbReference>
<dbReference type="InterPro" id="IPR024087">
    <property type="entry name" value="Creatininase-like_sf"/>
</dbReference>
<evidence type="ECO:0000313" key="7">
    <source>
        <dbReference type="Proteomes" id="UP000272528"/>
    </source>
</evidence>
<dbReference type="EMBL" id="CP034437">
    <property type="protein sequence ID" value="AZN42906.1"/>
    <property type="molecule type" value="Genomic_DNA"/>
</dbReference>
<keyword evidence="7" id="KW-1185">Reference proteome</keyword>
<dbReference type="InterPro" id="IPR003785">
    <property type="entry name" value="Creatininase/forma_Hydrolase"/>
</dbReference>
<accession>A0A3S9AB71</accession>
<dbReference type="GO" id="GO:0046872">
    <property type="term" value="F:metal ion binding"/>
    <property type="evidence" value="ECO:0007669"/>
    <property type="project" value="UniProtKB-KW"/>
</dbReference>
<evidence type="ECO:0000256" key="1">
    <source>
        <dbReference type="ARBA" id="ARBA00001947"/>
    </source>
</evidence>
<keyword evidence="4" id="KW-0862">Zinc</keyword>
<reference evidence="7" key="1">
    <citation type="submission" date="2018-12" db="EMBL/GenBank/DDBJ databases">
        <title>Genome sequence of Peanibacillus sp.</title>
        <authorList>
            <person name="Subramani G."/>
            <person name="Srinivasan S."/>
            <person name="Kim M.K."/>
        </authorList>
    </citation>
    <scope>NUCLEOTIDE SEQUENCE [LARGE SCALE GENOMIC DNA]</scope>
    <source>
        <strain evidence="7">18JY67-1</strain>
    </source>
</reference>
<keyword evidence="2" id="KW-0479">Metal-binding</keyword>
<evidence type="ECO:0000256" key="5">
    <source>
        <dbReference type="ARBA" id="ARBA00024029"/>
    </source>
</evidence>
<evidence type="ECO:0008006" key="8">
    <source>
        <dbReference type="Google" id="ProtNLM"/>
    </source>
</evidence>
<keyword evidence="3" id="KW-0378">Hydrolase</keyword>
<dbReference type="Proteomes" id="UP000272528">
    <property type="component" value="Chromosome"/>
</dbReference>
<dbReference type="Pfam" id="PF02633">
    <property type="entry name" value="Creatininase"/>
    <property type="match status" value="1"/>
</dbReference>
<name>A0A3S9AB71_9BACL</name>
<comment type="cofactor">
    <cofactor evidence="1">
        <name>Zn(2+)</name>
        <dbReference type="ChEBI" id="CHEBI:29105"/>
    </cofactor>
</comment>
<evidence type="ECO:0000256" key="3">
    <source>
        <dbReference type="ARBA" id="ARBA00022801"/>
    </source>
</evidence>
<dbReference type="PANTHER" id="PTHR35005">
    <property type="entry name" value="3-DEHYDRO-SCYLLO-INOSOSE HYDROLASE"/>
    <property type="match status" value="1"/>
</dbReference>
<dbReference type="GO" id="GO:0016811">
    <property type="term" value="F:hydrolase activity, acting on carbon-nitrogen (but not peptide) bonds, in linear amides"/>
    <property type="evidence" value="ECO:0007669"/>
    <property type="project" value="TreeGrafter"/>
</dbReference>
<protein>
    <recommendedName>
        <fullName evidence="8">Creatininase family protein</fullName>
    </recommendedName>
</protein>